<dbReference type="InterPro" id="IPR015660">
    <property type="entry name" value="MASH1/Ascl1a-like"/>
</dbReference>
<keyword evidence="3" id="KW-0804">Transcription</keyword>
<dbReference type="Gene3D" id="4.10.280.10">
    <property type="entry name" value="Helix-loop-helix DNA-binding domain"/>
    <property type="match status" value="1"/>
</dbReference>
<proteinExistence type="predicted"/>
<dbReference type="SMART" id="SM00353">
    <property type="entry name" value="HLH"/>
    <property type="match status" value="1"/>
</dbReference>
<dbReference type="GO" id="GO:0000981">
    <property type="term" value="F:DNA-binding transcription factor activity, RNA polymerase II-specific"/>
    <property type="evidence" value="ECO:0007669"/>
    <property type="project" value="TreeGrafter"/>
</dbReference>
<dbReference type="Proteomes" id="UP000796880">
    <property type="component" value="Unassembled WGS sequence"/>
</dbReference>
<name>A0A8K0DRS2_9ROSA</name>
<evidence type="ECO:0000313" key="8">
    <source>
        <dbReference type="Proteomes" id="UP000796880"/>
    </source>
</evidence>
<organism evidence="7 8">
    <name type="scientific">Rhamnella rubrinervis</name>
    <dbReference type="NCBI Taxonomy" id="2594499"/>
    <lineage>
        <taxon>Eukaryota</taxon>
        <taxon>Viridiplantae</taxon>
        <taxon>Streptophyta</taxon>
        <taxon>Embryophyta</taxon>
        <taxon>Tracheophyta</taxon>
        <taxon>Spermatophyta</taxon>
        <taxon>Magnoliopsida</taxon>
        <taxon>eudicotyledons</taxon>
        <taxon>Gunneridae</taxon>
        <taxon>Pentapetalae</taxon>
        <taxon>rosids</taxon>
        <taxon>fabids</taxon>
        <taxon>Rosales</taxon>
        <taxon>Rhamnaceae</taxon>
        <taxon>rhamnoid group</taxon>
        <taxon>Rhamneae</taxon>
        <taxon>Rhamnella</taxon>
    </lineage>
</organism>
<dbReference type="Pfam" id="PF00010">
    <property type="entry name" value="HLH"/>
    <property type="match status" value="1"/>
</dbReference>
<comment type="subcellular location">
    <subcellularLocation>
        <location evidence="1">Nucleus</location>
    </subcellularLocation>
</comment>
<dbReference type="EMBL" id="VOIH02000011">
    <property type="protein sequence ID" value="KAF3433079.1"/>
    <property type="molecule type" value="Genomic_DNA"/>
</dbReference>
<protein>
    <recommendedName>
        <fullName evidence="6">BHLH domain-containing protein</fullName>
    </recommendedName>
</protein>
<evidence type="ECO:0000256" key="3">
    <source>
        <dbReference type="ARBA" id="ARBA00023163"/>
    </source>
</evidence>
<dbReference type="InterPro" id="IPR036638">
    <property type="entry name" value="HLH_DNA-bd_sf"/>
</dbReference>
<dbReference type="GO" id="GO:0000977">
    <property type="term" value="F:RNA polymerase II transcription regulatory region sequence-specific DNA binding"/>
    <property type="evidence" value="ECO:0007669"/>
    <property type="project" value="TreeGrafter"/>
</dbReference>
<dbReference type="InterPro" id="IPR011598">
    <property type="entry name" value="bHLH_dom"/>
</dbReference>
<dbReference type="OrthoDB" id="1935281at2759"/>
<accession>A0A8K0DRS2</accession>
<keyword evidence="4" id="KW-0539">Nucleus</keyword>
<evidence type="ECO:0000259" key="6">
    <source>
        <dbReference type="PROSITE" id="PS50888"/>
    </source>
</evidence>
<dbReference type="PROSITE" id="PS50888">
    <property type="entry name" value="BHLH"/>
    <property type="match status" value="1"/>
</dbReference>
<dbReference type="GO" id="GO:0046983">
    <property type="term" value="F:protein dimerization activity"/>
    <property type="evidence" value="ECO:0007669"/>
    <property type="project" value="InterPro"/>
</dbReference>
<evidence type="ECO:0000256" key="1">
    <source>
        <dbReference type="ARBA" id="ARBA00004123"/>
    </source>
</evidence>
<sequence length="255" mass="29115">MFPLHQSNELVFQISPNPHKKHKISEDLILGHASLDVDVFDNIKKRKPAITTNLKTNDYLNSNTNKKKKTATDQKTMNHRDSERLRRQEMATLYASLRSLLPHELIKEMGFQGKRSTSEHITQATNYIKHLQNKIREIDIKRDELEKLSNSSNSDHHDHGISSGSSSSRCLSSHLIIKVHPFSSGLEIVISREGTFPLSRVLELLIEEGLSINTCFSTTINDRFQHTIHSDQVSNLRTINLSSLEQKLTKVISSW</sequence>
<dbReference type="AlphaFoldDB" id="A0A8K0DRS2"/>
<feature type="compositionally biased region" description="Basic and acidic residues" evidence="5">
    <location>
        <begin position="70"/>
        <end position="82"/>
    </location>
</feature>
<evidence type="ECO:0000256" key="2">
    <source>
        <dbReference type="ARBA" id="ARBA00023015"/>
    </source>
</evidence>
<keyword evidence="8" id="KW-1185">Reference proteome</keyword>
<dbReference type="PANTHER" id="PTHR13935:SF155">
    <property type="entry name" value="TRANSCRIPTION FACTOR BHLH120-LIKE"/>
    <property type="match status" value="1"/>
</dbReference>
<evidence type="ECO:0000256" key="4">
    <source>
        <dbReference type="ARBA" id="ARBA00023242"/>
    </source>
</evidence>
<reference evidence="7" key="1">
    <citation type="submission" date="2020-03" db="EMBL/GenBank/DDBJ databases">
        <title>A high-quality chromosome-level genome assembly of a woody plant with both climbing and erect habits, Rhamnella rubrinervis.</title>
        <authorList>
            <person name="Lu Z."/>
            <person name="Yang Y."/>
            <person name="Zhu X."/>
            <person name="Sun Y."/>
        </authorList>
    </citation>
    <scope>NUCLEOTIDE SEQUENCE</scope>
    <source>
        <strain evidence="7">BYM</strain>
        <tissue evidence="7">Leaf</tissue>
    </source>
</reference>
<gene>
    <name evidence="7" type="ORF">FNV43_RR24181</name>
</gene>
<feature type="region of interest" description="Disordered" evidence="5">
    <location>
        <begin position="60"/>
        <end position="82"/>
    </location>
</feature>
<dbReference type="PANTHER" id="PTHR13935">
    <property type="entry name" value="ACHAETE-SCUTE TRANSCRIPTION FACTOR-RELATED"/>
    <property type="match status" value="1"/>
</dbReference>
<evidence type="ECO:0000313" key="7">
    <source>
        <dbReference type="EMBL" id="KAF3433079.1"/>
    </source>
</evidence>
<evidence type="ECO:0000256" key="5">
    <source>
        <dbReference type="SAM" id="MobiDB-lite"/>
    </source>
</evidence>
<dbReference type="SUPFAM" id="SSF47459">
    <property type="entry name" value="HLH, helix-loop-helix DNA-binding domain"/>
    <property type="match status" value="1"/>
</dbReference>
<feature type="domain" description="BHLH" evidence="6">
    <location>
        <begin position="74"/>
        <end position="131"/>
    </location>
</feature>
<keyword evidence="2" id="KW-0805">Transcription regulation</keyword>
<dbReference type="CDD" id="cd18914">
    <property type="entry name" value="bHLH_AtORG2_like"/>
    <property type="match status" value="1"/>
</dbReference>
<dbReference type="GO" id="GO:0090575">
    <property type="term" value="C:RNA polymerase II transcription regulator complex"/>
    <property type="evidence" value="ECO:0007669"/>
    <property type="project" value="TreeGrafter"/>
</dbReference>
<comment type="caution">
    <text evidence="7">The sequence shown here is derived from an EMBL/GenBank/DDBJ whole genome shotgun (WGS) entry which is preliminary data.</text>
</comment>